<protein>
    <submittedName>
        <fullName evidence="1">Sel1 repeat family protein</fullName>
    </submittedName>
</protein>
<dbReference type="EMBL" id="JAGSOY010000135">
    <property type="protein sequence ID" value="MBU2714015.1"/>
    <property type="molecule type" value="Genomic_DNA"/>
</dbReference>
<name>A0ABS5ZL03_9GAMM</name>
<proteinExistence type="predicted"/>
<keyword evidence="2" id="KW-1185">Reference proteome</keyword>
<dbReference type="PANTHER" id="PTHR11102:SF160">
    <property type="entry name" value="ERAD-ASSOCIATED E3 UBIQUITIN-PROTEIN LIGASE COMPONENT HRD3"/>
    <property type="match status" value="1"/>
</dbReference>
<dbReference type="InterPro" id="IPR011990">
    <property type="entry name" value="TPR-like_helical_dom_sf"/>
</dbReference>
<comment type="caution">
    <text evidence="1">The sequence shown here is derived from an EMBL/GenBank/DDBJ whole genome shotgun (WGS) entry which is preliminary data.</text>
</comment>
<dbReference type="Proteomes" id="UP000690515">
    <property type="component" value="Unassembled WGS sequence"/>
</dbReference>
<dbReference type="SUPFAM" id="SSF81901">
    <property type="entry name" value="HCP-like"/>
    <property type="match status" value="1"/>
</dbReference>
<accession>A0ABS5ZL03</accession>
<organism evidence="1 2">
    <name type="scientific">Zooshikella harenae</name>
    <dbReference type="NCBI Taxonomy" id="2827238"/>
    <lineage>
        <taxon>Bacteria</taxon>
        <taxon>Pseudomonadati</taxon>
        <taxon>Pseudomonadota</taxon>
        <taxon>Gammaproteobacteria</taxon>
        <taxon>Oceanospirillales</taxon>
        <taxon>Zooshikellaceae</taxon>
        <taxon>Zooshikella</taxon>
    </lineage>
</organism>
<evidence type="ECO:0000313" key="1">
    <source>
        <dbReference type="EMBL" id="MBU2714015.1"/>
    </source>
</evidence>
<dbReference type="InterPro" id="IPR006597">
    <property type="entry name" value="Sel1-like"/>
</dbReference>
<dbReference type="SMART" id="SM00671">
    <property type="entry name" value="SEL1"/>
    <property type="match status" value="3"/>
</dbReference>
<dbReference type="Pfam" id="PF08238">
    <property type="entry name" value="Sel1"/>
    <property type="match status" value="3"/>
</dbReference>
<evidence type="ECO:0000313" key="2">
    <source>
        <dbReference type="Proteomes" id="UP000690515"/>
    </source>
</evidence>
<sequence>MNTTYDAVLDKAKSAYESNDIENAIALFTYLAQKGVAKACQYLGIIYSFGDGVLKDEVRAKEWKSMLIEILQTQANEGDNHAAYELANHYLHGDFVSRNEAQAKRHLFNAANLNHAGAQFQLAMLYKVGSSCCAVDHDLYRYWLMKAAYNLHPEAMYYHGMELMKSNKTNESEWFIEGARRKGFWLADFV</sequence>
<dbReference type="PANTHER" id="PTHR11102">
    <property type="entry name" value="SEL-1-LIKE PROTEIN"/>
    <property type="match status" value="1"/>
</dbReference>
<gene>
    <name evidence="1" type="ORF">KCG35_23480</name>
</gene>
<reference evidence="1 2" key="1">
    <citation type="submission" date="2021-04" db="EMBL/GenBank/DDBJ databases">
        <authorList>
            <person name="Pira H."/>
            <person name="Risdian C."/>
            <person name="Wink J."/>
        </authorList>
    </citation>
    <scope>NUCLEOTIDE SEQUENCE [LARGE SCALE GENOMIC DNA]</scope>
    <source>
        <strain evidence="1 2">WH53</strain>
    </source>
</reference>
<dbReference type="Gene3D" id="1.25.40.10">
    <property type="entry name" value="Tetratricopeptide repeat domain"/>
    <property type="match status" value="1"/>
</dbReference>
<dbReference type="RefSeq" id="WP_215822287.1">
    <property type="nucleotide sequence ID" value="NZ_JAGSOY010000135.1"/>
</dbReference>
<dbReference type="InterPro" id="IPR050767">
    <property type="entry name" value="Sel1_AlgK"/>
</dbReference>